<keyword evidence="2" id="KW-0813">Transport</keyword>
<evidence type="ECO:0000256" key="3">
    <source>
        <dbReference type="ARBA" id="ARBA00022781"/>
    </source>
</evidence>
<dbReference type="InterPro" id="IPR000711">
    <property type="entry name" value="ATPase_OSCP/dsu"/>
</dbReference>
<proteinExistence type="predicted"/>
<keyword evidence="3" id="KW-0375">Hydrogen ion transport</keyword>
<keyword evidence="6" id="KW-0066">ATP synthesis</keyword>
<comment type="subcellular location">
    <subcellularLocation>
        <location evidence="1">Membrane</location>
    </subcellularLocation>
</comment>
<keyword evidence="4" id="KW-0406">Ion transport</keyword>
<dbReference type="EMBL" id="LBTW01000009">
    <property type="protein sequence ID" value="KKQ50112.1"/>
    <property type="molecule type" value="Genomic_DNA"/>
</dbReference>
<sequence>MDENKVAPTIIGVVSSVETNEEQRRKIKDKALQIFDLKSADFRFSVDKTLIGGFVLLYKSMVLDLSIKRKLSEMV</sequence>
<dbReference type="Pfam" id="PF00213">
    <property type="entry name" value="OSCP"/>
    <property type="match status" value="1"/>
</dbReference>
<evidence type="ECO:0000256" key="6">
    <source>
        <dbReference type="ARBA" id="ARBA00023310"/>
    </source>
</evidence>
<dbReference type="GO" id="GO:0046933">
    <property type="term" value="F:proton-transporting ATP synthase activity, rotational mechanism"/>
    <property type="evidence" value="ECO:0007669"/>
    <property type="project" value="InterPro"/>
</dbReference>
<dbReference type="AlphaFoldDB" id="A0A0G0I6G2"/>
<evidence type="ECO:0000313" key="7">
    <source>
        <dbReference type="EMBL" id="KKQ50112.1"/>
    </source>
</evidence>
<gene>
    <name evidence="7" type="ORF">US67_C0009G0015</name>
</gene>
<evidence type="ECO:0000256" key="2">
    <source>
        <dbReference type="ARBA" id="ARBA00022448"/>
    </source>
</evidence>
<reference evidence="7 8" key="1">
    <citation type="journal article" date="2015" name="Nature">
        <title>rRNA introns, odd ribosomes, and small enigmatic genomes across a large radiation of phyla.</title>
        <authorList>
            <person name="Brown C.T."/>
            <person name="Hug L.A."/>
            <person name="Thomas B.C."/>
            <person name="Sharon I."/>
            <person name="Castelle C.J."/>
            <person name="Singh A."/>
            <person name="Wilkins M.J."/>
            <person name="Williams K.H."/>
            <person name="Banfield J.F."/>
        </authorList>
    </citation>
    <scope>NUCLEOTIDE SEQUENCE [LARGE SCALE GENOMIC DNA]</scope>
</reference>
<dbReference type="Proteomes" id="UP000034366">
    <property type="component" value="Unassembled WGS sequence"/>
</dbReference>
<evidence type="ECO:0000256" key="5">
    <source>
        <dbReference type="ARBA" id="ARBA00023136"/>
    </source>
</evidence>
<protein>
    <submittedName>
        <fullName evidence="7">ATP synthase subunit delta</fullName>
    </submittedName>
</protein>
<comment type="caution">
    <text evidence="7">The sequence shown here is derived from an EMBL/GenBank/DDBJ whole genome shotgun (WGS) entry which is preliminary data.</text>
</comment>
<name>A0A0G0I6G2_9BACT</name>
<evidence type="ECO:0000256" key="1">
    <source>
        <dbReference type="ARBA" id="ARBA00004370"/>
    </source>
</evidence>
<evidence type="ECO:0000313" key="8">
    <source>
        <dbReference type="Proteomes" id="UP000034366"/>
    </source>
</evidence>
<dbReference type="PRINTS" id="PR00125">
    <property type="entry name" value="ATPASEDELTA"/>
</dbReference>
<accession>A0A0G0I6G2</accession>
<dbReference type="GO" id="GO:0016020">
    <property type="term" value="C:membrane"/>
    <property type="evidence" value="ECO:0007669"/>
    <property type="project" value="UniProtKB-SubCell"/>
</dbReference>
<keyword evidence="5" id="KW-0472">Membrane</keyword>
<organism evidence="7 8">
    <name type="scientific">Candidatus Woesebacteria bacterium GW2011_GWD1_38_10</name>
    <dbReference type="NCBI Taxonomy" id="1618592"/>
    <lineage>
        <taxon>Bacteria</taxon>
        <taxon>Candidatus Woeseibacteriota</taxon>
    </lineage>
</organism>
<evidence type="ECO:0000256" key="4">
    <source>
        <dbReference type="ARBA" id="ARBA00023065"/>
    </source>
</evidence>